<name>A0A2Z7BJ86_9LAMI</name>
<dbReference type="AlphaFoldDB" id="A0A2Z7BJ86"/>
<gene>
    <name evidence="2" type="ORF">F511_12973</name>
</gene>
<dbReference type="EMBL" id="KV005783">
    <property type="protein sequence ID" value="KZV33459.1"/>
    <property type="molecule type" value="Genomic_DNA"/>
</dbReference>
<accession>A0A2Z7BJ86</accession>
<reference evidence="2 3" key="1">
    <citation type="journal article" date="2015" name="Proc. Natl. Acad. Sci. U.S.A.">
        <title>The resurrection genome of Boea hygrometrica: A blueprint for survival of dehydration.</title>
        <authorList>
            <person name="Xiao L."/>
            <person name="Yang G."/>
            <person name="Zhang L."/>
            <person name="Yang X."/>
            <person name="Zhao S."/>
            <person name="Ji Z."/>
            <person name="Zhou Q."/>
            <person name="Hu M."/>
            <person name="Wang Y."/>
            <person name="Chen M."/>
            <person name="Xu Y."/>
            <person name="Jin H."/>
            <person name="Xiao X."/>
            <person name="Hu G."/>
            <person name="Bao F."/>
            <person name="Hu Y."/>
            <person name="Wan P."/>
            <person name="Li L."/>
            <person name="Deng X."/>
            <person name="Kuang T."/>
            <person name="Xiang C."/>
            <person name="Zhu J.K."/>
            <person name="Oliver M.J."/>
            <person name="He Y."/>
        </authorList>
    </citation>
    <scope>NUCLEOTIDE SEQUENCE [LARGE SCALE GENOMIC DNA]</scope>
    <source>
        <strain evidence="3">cv. XS01</strain>
    </source>
</reference>
<sequence>MRYVVAKHGSRSSPRPNIKYCPKNPSGRPGQAQKNPIIQKPPPHLRPGTAAGAVRRRPHVCCTLCAPLYATRAHWGRPPARTARAGGAAGACNVRARVPAPPCATRAHDYGPACATCAHHRAQHVRTVTGQRAQLVRTTVRRVTGHRARQAHNGRRDVRAGCAHDPMIPAAICAWRRQAVYIMHVYWLKTRRRFHGRNLLAGTVGTRFPTAATASTAGDDDDSGGGEERKEKYKLKSFWDTACRWLTTFVTSKPHFRTTHRIMVKRLATSPHDLLSIIDSACKNQSFMVSVQYGPFNTNIPIISTNIDSVGYPRTRASGESSINKYRLLHASGPHPTPPPGDPN</sequence>
<evidence type="ECO:0000256" key="1">
    <source>
        <dbReference type="SAM" id="MobiDB-lite"/>
    </source>
</evidence>
<keyword evidence="3" id="KW-1185">Reference proteome</keyword>
<evidence type="ECO:0000313" key="3">
    <source>
        <dbReference type="Proteomes" id="UP000250235"/>
    </source>
</evidence>
<organism evidence="2 3">
    <name type="scientific">Dorcoceras hygrometricum</name>
    <dbReference type="NCBI Taxonomy" id="472368"/>
    <lineage>
        <taxon>Eukaryota</taxon>
        <taxon>Viridiplantae</taxon>
        <taxon>Streptophyta</taxon>
        <taxon>Embryophyta</taxon>
        <taxon>Tracheophyta</taxon>
        <taxon>Spermatophyta</taxon>
        <taxon>Magnoliopsida</taxon>
        <taxon>eudicotyledons</taxon>
        <taxon>Gunneridae</taxon>
        <taxon>Pentapetalae</taxon>
        <taxon>asterids</taxon>
        <taxon>lamiids</taxon>
        <taxon>Lamiales</taxon>
        <taxon>Gesneriaceae</taxon>
        <taxon>Didymocarpoideae</taxon>
        <taxon>Trichosporeae</taxon>
        <taxon>Loxocarpinae</taxon>
        <taxon>Dorcoceras</taxon>
    </lineage>
</organism>
<protein>
    <submittedName>
        <fullName evidence="2">Uncharacterized protein</fullName>
    </submittedName>
</protein>
<feature type="region of interest" description="Disordered" evidence="1">
    <location>
        <begin position="1"/>
        <end position="52"/>
    </location>
</feature>
<proteinExistence type="predicted"/>
<dbReference type="Proteomes" id="UP000250235">
    <property type="component" value="Unassembled WGS sequence"/>
</dbReference>
<evidence type="ECO:0000313" key="2">
    <source>
        <dbReference type="EMBL" id="KZV33459.1"/>
    </source>
</evidence>